<gene>
    <name evidence="3" type="ORF">PVAND_001420</name>
    <name evidence="4" type="ORF">PVAND_001422</name>
</gene>
<name>A0A9J6BP77_POLVA</name>
<dbReference type="Proteomes" id="UP001107558">
    <property type="component" value="Chromosome 3"/>
</dbReference>
<dbReference type="SUPFAM" id="SSF75011">
    <property type="entry name" value="3-carboxy-cis,cis-mucoante lactonizing enzyme"/>
    <property type="match status" value="1"/>
</dbReference>
<dbReference type="PANTHER" id="PTHR23300">
    <property type="entry name" value="METHANETHIOL OXIDASE"/>
    <property type="match status" value="1"/>
</dbReference>
<dbReference type="AlphaFoldDB" id="A0A9J6BP77"/>
<sequence length="481" mass="55045">MSSEEAKNGPGYPSPLWAYENGPREKILYVANIQPNLEDEKGDYLSVVDVDPESQTYCQVIHRAFSEAKGQEFHHMGWNTCSSRHCCQNTKRNKLILPCLNSDAIYVFDVEYNLKKPKIHKVNYGEMLRSHDVSAPHTVHCLPSGNLMISTLGDKDGNAKGDFILLDKNFDVIGTWSKDKKALCGYDFWYQPYFDVLIGTEWGAPKLFRKEFSISAMQSTRDFGQRLNVYSYNDGTLLDTIDLGMEGKLPLEIRFLHNPKRCEGFVGCAFYSNMFYFYKKDPKDEKFTVKKVIDVPAKKVEGWYMPELYGMMVDLVISLDDRFLYFSNWFHGDVRQYDISDPLNPRMTGQIFLGGMIHKGTDLKLIEDEELKVQPEARFIKGRQIFGGPQMLQLSLDGKRLYVSNSFYSPWDKMLYPDLVKNGSTIVQIDIDTTNGGMTLNENFLVDFGKEPNGPVLAHEMRYPGGDCTSDIWLADDNDNN</sequence>
<dbReference type="PANTHER" id="PTHR23300:SF0">
    <property type="entry name" value="METHANETHIOL OXIDASE"/>
    <property type="match status" value="1"/>
</dbReference>
<accession>A0A9J6BP77</accession>
<keyword evidence="5" id="KW-1185">Reference proteome</keyword>
<comment type="similarity">
    <text evidence="1">Belongs to the selenium-binding protein family.</text>
</comment>
<evidence type="ECO:0000313" key="3">
    <source>
        <dbReference type="EMBL" id="KAG5671211.1"/>
    </source>
</evidence>
<dbReference type="EMBL" id="JADBJN010000003">
    <property type="protein sequence ID" value="KAG5671211.1"/>
    <property type="molecule type" value="Genomic_DNA"/>
</dbReference>
<organism evidence="3 5">
    <name type="scientific">Polypedilum vanderplanki</name>
    <name type="common">Sleeping chironomid midge</name>
    <dbReference type="NCBI Taxonomy" id="319348"/>
    <lineage>
        <taxon>Eukaryota</taxon>
        <taxon>Metazoa</taxon>
        <taxon>Ecdysozoa</taxon>
        <taxon>Arthropoda</taxon>
        <taxon>Hexapoda</taxon>
        <taxon>Insecta</taxon>
        <taxon>Pterygota</taxon>
        <taxon>Neoptera</taxon>
        <taxon>Endopterygota</taxon>
        <taxon>Diptera</taxon>
        <taxon>Nematocera</taxon>
        <taxon>Chironomoidea</taxon>
        <taxon>Chironomidae</taxon>
        <taxon>Chironominae</taxon>
        <taxon>Polypedilum</taxon>
        <taxon>Polypedilum</taxon>
    </lineage>
</organism>
<evidence type="ECO:0008006" key="6">
    <source>
        <dbReference type="Google" id="ProtNLM"/>
    </source>
</evidence>
<comment type="caution">
    <text evidence="3">The sequence shown here is derived from an EMBL/GenBank/DDBJ whole genome shotgun (WGS) entry which is preliminary data.</text>
</comment>
<dbReference type="OrthoDB" id="10252446at2759"/>
<proteinExistence type="inferred from homology"/>
<keyword evidence="2" id="KW-0711">Selenium</keyword>
<dbReference type="InterPro" id="IPR008826">
    <property type="entry name" value="Se-bd"/>
</dbReference>
<reference evidence="3" key="1">
    <citation type="submission" date="2021-03" db="EMBL/GenBank/DDBJ databases">
        <title>Chromosome level genome of the anhydrobiotic midge Polypedilum vanderplanki.</title>
        <authorList>
            <person name="Yoshida Y."/>
            <person name="Kikawada T."/>
            <person name="Gusev O."/>
        </authorList>
    </citation>
    <scope>NUCLEOTIDE SEQUENCE</scope>
    <source>
        <strain evidence="3">NIAS01</strain>
        <tissue evidence="3">Whole body or cell culture</tissue>
    </source>
</reference>
<evidence type="ECO:0000313" key="5">
    <source>
        <dbReference type="Proteomes" id="UP001107558"/>
    </source>
</evidence>
<evidence type="ECO:0000256" key="2">
    <source>
        <dbReference type="ARBA" id="ARBA00023266"/>
    </source>
</evidence>
<dbReference type="GO" id="GO:0008430">
    <property type="term" value="F:selenium binding"/>
    <property type="evidence" value="ECO:0007669"/>
    <property type="project" value="InterPro"/>
</dbReference>
<dbReference type="Pfam" id="PF05694">
    <property type="entry name" value="SBP56"/>
    <property type="match status" value="1"/>
</dbReference>
<protein>
    <recommendedName>
        <fullName evidence="6">Selenium-binding protein</fullName>
    </recommendedName>
</protein>
<evidence type="ECO:0000256" key="1">
    <source>
        <dbReference type="ARBA" id="ARBA00005606"/>
    </source>
</evidence>
<evidence type="ECO:0000313" key="4">
    <source>
        <dbReference type="EMBL" id="KAG5671213.1"/>
    </source>
</evidence>
<dbReference type="EMBL" id="JADBJN010000003">
    <property type="protein sequence ID" value="KAG5671213.1"/>
    <property type="molecule type" value="Genomic_DNA"/>
</dbReference>